<accession>A0A6P7KPA3</accession>
<evidence type="ECO:0000256" key="1">
    <source>
        <dbReference type="ARBA" id="ARBA00006481"/>
    </source>
</evidence>
<dbReference type="InterPro" id="IPR029199">
    <property type="entry name" value="THRAP3_BCLAF1"/>
</dbReference>
<evidence type="ECO:0000313" key="3">
    <source>
        <dbReference type="Proteomes" id="UP000515150"/>
    </source>
</evidence>
<dbReference type="GO" id="GO:0045944">
    <property type="term" value="P:positive regulation of transcription by RNA polymerase II"/>
    <property type="evidence" value="ECO:0007669"/>
    <property type="project" value="TreeGrafter"/>
</dbReference>
<keyword evidence="4" id="KW-0675">Receptor</keyword>
<comment type="similarity">
    <text evidence="1">Belongs to the BCLAF1/THRAP3 family.</text>
</comment>
<feature type="compositionally biased region" description="Basic and acidic residues" evidence="2">
    <location>
        <begin position="202"/>
        <end position="222"/>
    </location>
</feature>
<protein>
    <submittedName>
        <fullName evidence="4">Thyroid hormone receptor-associated protein 3 isoform X1</fullName>
    </submittedName>
</protein>
<dbReference type="CTD" id="570454"/>
<reference evidence="4" key="1">
    <citation type="submission" date="2025-08" db="UniProtKB">
        <authorList>
            <consortium name="RefSeq"/>
        </authorList>
    </citation>
    <scope>IDENTIFICATION</scope>
</reference>
<dbReference type="RefSeq" id="XP_028984407.1">
    <property type="nucleotide sequence ID" value="XM_029128574.3"/>
</dbReference>
<feature type="compositionally biased region" description="Polar residues" evidence="2">
    <location>
        <begin position="282"/>
        <end position="300"/>
    </location>
</feature>
<dbReference type="KEGG" id="bspl:114842749"/>
<dbReference type="GO" id="GO:0016592">
    <property type="term" value="C:mediator complex"/>
    <property type="evidence" value="ECO:0007669"/>
    <property type="project" value="TreeGrafter"/>
</dbReference>
<dbReference type="GeneID" id="114842749"/>
<sequence>MSRSTRSASRSRSRSRSPSRSRSTSRSKSRSRSRSRKRRYSSRSRSRSRSPSPTYNRDKKYPRAYQNNREFRGYHRGFRRPYNFRGRGRGYFPRGRYQRGGGNYNNNNNNYYFRPNWKWNKQNPQKQHNQQQQQQQQQQNSSRGRQHNFQKRSGSPPHGQSHQSDRSSSPLSRHSQHSSSSHSSSPKCRPALLLANQNSQEVEEKPSAPSEVQKDGEGDAKPVETVGVLPGDTKETEGNWQGLTDCNGSPKRTGPLANSSVTFSQNSQTPNQSSPSPKNRNDNCNNAPSWQMLSNSSSTKKPSHEGLNPMLSSFDFFSNKEYSDGDKTAISIAFRKFLEEQHKKGASSGRGAESIDSNKEQGKENGKSSAVISDSVSKKYKEDIDGGLSLNSLLKASPLLSTREEEEEEMIIKPHAKLLHKDWHNGDGSSKPKSKAAHSARELFEQCFGKWQNAAYSQAANANSNSMAEDMYLSRKQETAAMAAALARRELGGNLEELSPDMSFKARKREKSPSISSPTLLPRREMFLVRGDDVAVTSPSKQEAKFNVRMNFVGDRLISSSDILAEERQLSQDLVQSSKKKQEFRSIFQHVQAAQLKTCPSELFAQHIVAIVHHIKTQHFPSPDMTLNDRFTMYQRRAAEKEMMAPRKSPEIHRRIDVSPSAFKKHSQPFEAMKTSEDGTYKDGRESMKDDPMDLRVDIERRKKYSTHEKHFNQDRGRDMEDSPDCSKDRSVEKYSKCHKKSKKKKKKRSRSSSSSSSSSSKDEKEDAPHDTPDPKNKGFNSVQLSEGESPGPEKRPRGGFQVRIRGRAWNRGNCQTNTSNSNTINMAGFQKSEDWDPEYNPKSKTYYLHDDRDREAEYKWMGNRGRGSTTHGRARFIIRKATAGSNTNGPTWGLDKFQINGEQGGARNEVDKQDHKEKDTDGDNA</sequence>
<dbReference type="AlphaFoldDB" id="A0A6P7KPA3"/>
<keyword evidence="3" id="KW-1185">Reference proteome</keyword>
<dbReference type="OrthoDB" id="9948513at2759"/>
<feature type="compositionally biased region" description="Polar residues" evidence="2">
    <location>
        <begin position="238"/>
        <end position="247"/>
    </location>
</feature>
<feature type="compositionally biased region" description="Basic residues" evidence="2">
    <location>
        <begin position="737"/>
        <end position="751"/>
    </location>
</feature>
<feature type="compositionally biased region" description="Basic and acidic residues" evidence="2">
    <location>
        <begin position="761"/>
        <end position="777"/>
    </location>
</feature>
<feature type="compositionally biased region" description="Low complexity" evidence="2">
    <location>
        <begin position="264"/>
        <end position="278"/>
    </location>
</feature>
<feature type="compositionally biased region" description="Polar residues" evidence="2">
    <location>
        <begin position="813"/>
        <end position="826"/>
    </location>
</feature>
<dbReference type="Pfam" id="PF15440">
    <property type="entry name" value="THRAP3_BCLAF1"/>
    <property type="match status" value="1"/>
</dbReference>
<proteinExistence type="inferred from homology"/>
<feature type="compositionally biased region" description="Low complexity" evidence="2">
    <location>
        <begin position="80"/>
        <end position="95"/>
    </location>
</feature>
<feature type="region of interest" description="Disordered" evidence="2">
    <location>
        <begin position="883"/>
        <end position="926"/>
    </location>
</feature>
<feature type="compositionally biased region" description="Basic and acidic residues" evidence="2">
    <location>
        <begin position="356"/>
        <end position="366"/>
    </location>
</feature>
<dbReference type="GO" id="GO:0003677">
    <property type="term" value="F:DNA binding"/>
    <property type="evidence" value="ECO:0007669"/>
    <property type="project" value="TreeGrafter"/>
</dbReference>
<feature type="compositionally biased region" description="Low complexity" evidence="2">
    <location>
        <begin position="166"/>
        <end position="186"/>
    </location>
</feature>
<feature type="compositionally biased region" description="Basic and acidic residues" evidence="2">
    <location>
        <begin position="674"/>
        <end position="736"/>
    </location>
</feature>
<dbReference type="Proteomes" id="UP000515150">
    <property type="component" value="Chromosome 16"/>
</dbReference>
<gene>
    <name evidence="4" type="primary">thrap3a</name>
</gene>
<dbReference type="PANTHER" id="PTHR15268">
    <property type="entry name" value="THRAP3/BCLAF1"/>
    <property type="match status" value="1"/>
</dbReference>
<feature type="compositionally biased region" description="Basic residues" evidence="2">
    <location>
        <begin position="9"/>
        <end position="48"/>
    </location>
</feature>
<organism evidence="3 4">
    <name type="scientific">Betta splendens</name>
    <name type="common">Siamese fighting fish</name>
    <dbReference type="NCBI Taxonomy" id="158456"/>
    <lineage>
        <taxon>Eukaryota</taxon>
        <taxon>Metazoa</taxon>
        <taxon>Chordata</taxon>
        <taxon>Craniata</taxon>
        <taxon>Vertebrata</taxon>
        <taxon>Euteleostomi</taxon>
        <taxon>Actinopterygii</taxon>
        <taxon>Neopterygii</taxon>
        <taxon>Teleostei</taxon>
        <taxon>Neoteleostei</taxon>
        <taxon>Acanthomorphata</taxon>
        <taxon>Anabantaria</taxon>
        <taxon>Anabantiformes</taxon>
        <taxon>Anabantoidei</taxon>
        <taxon>Osphronemidae</taxon>
        <taxon>Betta</taxon>
    </lineage>
</organism>
<feature type="compositionally biased region" description="Low complexity" evidence="2">
    <location>
        <begin position="104"/>
        <end position="140"/>
    </location>
</feature>
<evidence type="ECO:0000313" key="4">
    <source>
        <dbReference type="RefSeq" id="XP_028984407.1"/>
    </source>
</evidence>
<feature type="region of interest" description="Disordered" evidence="2">
    <location>
        <begin position="343"/>
        <end position="372"/>
    </location>
</feature>
<feature type="region of interest" description="Disordered" evidence="2">
    <location>
        <begin position="1"/>
        <end position="306"/>
    </location>
</feature>
<feature type="compositionally biased region" description="Basic and acidic residues" evidence="2">
    <location>
        <begin position="909"/>
        <end position="926"/>
    </location>
</feature>
<dbReference type="InParanoid" id="A0A6P7KPA3"/>
<dbReference type="PANTHER" id="PTHR15268:SF16">
    <property type="entry name" value="THYROID HORMONE RECEPTOR-ASSOCIATED PROTEIN 3"/>
    <property type="match status" value="1"/>
</dbReference>
<feature type="region of interest" description="Disordered" evidence="2">
    <location>
        <begin position="660"/>
        <end position="826"/>
    </location>
</feature>
<evidence type="ECO:0000256" key="2">
    <source>
        <dbReference type="SAM" id="MobiDB-lite"/>
    </source>
</evidence>
<name>A0A6P7KPA3_BETSP</name>
<dbReference type="GO" id="GO:0003712">
    <property type="term" value="F:transcription coregulator activity"/>
    <property type="evidence" value="ECO:0007669"/>
    <property type="project" value="TreeGrafter"/>
</dbReference>